<evidence type="ECO:0000256" key="4">
    <source>
        <dbReference type="ARBA" id="ARBA00023136"/>
    </source>
</evidence>
<protein>
    <submittedName>
        <fullName evidence="7">AA_permease domain-containing protein</fullName>
    </submittedName>
</protein>
<evidence type="ECO:0000256" key="5">
    <source>
        <dbReference type="SAM" id="Phobius"/>
    </source>
</evidence>
<evidence type="ECO:0000256" key="3">
    <source>
        <dbReference type="ARBA" id="ARBA00022989"/>
    </source>
</evidence>
<evidence type="ECO:0000313" key="7">
    <source>
        <dbReference type="WBParaSite" id="Hba_09718"/>
    </source>
</evidence>
<dbReference type="WBParaSite" id="Hba_09718">
    <property type="protein sequence ID" value="Hba_09718"/>
    <property type="gene ID" value="Hba_09718"/>
</dbReference>
<sequence length="160" mass="17888">MVGILGCWRRSPKIILVTSLILLFAVLFLAAGMASWHYVNYLERYVLDVAPFYKAWEPILKTTTRFNFGWSYIVSWIGIAFLLFAAVFMLFSSKAIKSTVTCGMYVIYTFQGSAIVIRRDAIAGSLTRHPPARVTPRLSLLEVNGYSACTTKSNDIPSCA</sequence>
<dbReference type="Gene3D" id="1.20.140.150">
    <property type="match status" value="1"/>
</dbReference>
<feature type="transmembrane region" description="Helical" evidence="5">
    <location>
        <begin position="70"/>
        <end position="91"/>
    </location>
</feature>
<dbReference type="AlphaFoldDB" id="A0A1I7WX10"/>
<comment type="subcellular location">
    <subcellularLocation>
        <location evidence="1">Membrane</location>
        <topology evidence="1">Multi-pass membrane protein</topology>
    </subcellularLocation>
</comment>
<reference evidence="7" key="1">
    <citation type="submission" date="2016-11" db="UniProtKB">
        <authorList>
            <consortium name="WormBaseParasite"/>
        </authorList>
    </citation>
    <scope>IDENTIFICATION</scope>
</reference>
<dbReference type="Pfam" id="PF13903">
    <property type="entry name" value="Claudin_2"/>
    <property type="match status" value="1"/>
</dbReference>
<accession>A0A1I7WX10</accession>
<dbReference type="PANTHER" id="PTHR21215">
    <property type="entry name" value="LD36024P"/>
    <property type="match status" value="1"/>
</dbReference>
<keyword evidence="3 5" id="KW-1133">Transmembrane helix</keyword>
<proteinExistence type="predicted"/>
<keyword evidence="4 5" id="KW-0472">Membrane</keyword>
<dbReference type="GO" id="GO:0016020">
    <property type="term" value="C:membrane"/>
    <property type="evidence" value="ECO:0007669"/>
    <property type="project" value="UniProtKB-SubCell"/>
</dbReference>
<name>A0A1I7WX10_HETBA</name>
<keyword evidence="2 5" id="KW-0812">Transmembrane</keyword>
<evidence type="ECO:0000256" key="1">
    <source>
        <dbReference type="ARBA" id="ARBA00004141"/>
    </source>
</evidence>
<evidence type="ECO:0000313" key="6">
    <source>
        <dbReference type="Proteomes" id="UP000095283"/>
    </source>
</evidence>
<keyword evidence="6" id="KW-1185">Reference proteome</keyword>
<feature type="transmembrane region" description="Helical" evidence="5">
    <location>
        <begin position="14"/>
        <end position="39"/>
    </location>
</feature>
<dbReference type="PANTHER" id="PTHR21215:SF0">
    <property type="entry name" value="LD36024P"/>
    <property type="match status" value="1"/>
</dbReference>
<organism evidence="6 7">
    <name type="scientific">Heterorhabditis bacteriophora</name>
    <name type="common">Entomopathogenic nematode worm</name>
    <dbReference type="NCBI Taxonomy" id="37862"/>
    <lineage>
        <taxon>Eukaryota</taxon>
        <taxon>Metazoa</taxon>
        <taxon>Ecdysozoa</taxon>
        <taxon>Nematoda</taxon>
        <taxon>Chromadorea</taxon>
        <taxon>Rhabditida</taxon>
        <taxon>Rhabditina</taxon>
        <taxon>Rhabditomorpha</taxon>
        <taxon>Strongyloidea</taxon>
        <taxon>Heterorhabditidae</taxon>
        <taxon>Heterorhabditis</taxon>
    </lineage>
</organism>
<dbReference type="InterPro" id="IPR004031">
    <property type="entry name" value="PMP22/EMP/MP20/Claudin"/>
</dbReference>
<dbReference type="Proteomes" id="UP000095283">
    <property type="component" value="Unplaced"/>
</dbReference>
<evidence type="ECO:0000256" key="2">
    <source>
        <dbReference type="ARBA" id="ARBA00022692"/>
    </source>
</evidence>